<dbReference type="PANTHER" id="PTHR47618">
    <property type="entry name" value="BIFUNCTIONAL OLIGORIBONUCLEASE AND PAP PHOSPHATASE NRNA"/>
    <property type="match status" value="1"/>
</dbReference>
<dbReference type="InterPro" id="IPR001667">
    <property type="entry name" value="DDH_dom"/>
</dbReference>
<name>A0A2H0RMM5_9BACT</name>
<sequence length="319" mass="35335">MTMIETFERAKRLIDPADHVLLLTDERSDGDTFGSSLAFAEYLRGQNKRVTHVAGSAIPISLRFLPGIEQATEDRSVIQNPTIDLVIVFDSSRESYVKDILSLLHRSVSLILFDHHASNSLFGEVNVVHSDVSSTCEVVFEYLRHHNIPLSRDMAKCLMTGILTDTGMFSNPVTNSDAIDRASALLIQGGNIKTVIDNIVRQMGVEQLQLWGILLSRLVYHREFDTAILWVKQEDYDLTGTGSEIIGELHDYLQATLHVKVIFFLKELSDGMVKVSMRSINNDVSRIAKQFTGGGGHPGACGFSVKGVIKIVDDCVCVV</sequence>
<dbReference type="SUPFAM" id="SSF64182">
    <property type="entry name" value="DHH phosphoesterases"/>
    <property type="match status" value="1"/>
</dbReference>
<organism evidence="3 4">
    <name type="scientific">Candidatus Uhrbacteria bacterium CG10_big_fil_rev_8_21_14_0_10_50_16</name>
    <dbReference type="NCBI Taxonomy" id="1975039"/>
    <lineage>
        <taxon>Bacteria</taxon>
        <taxon>Candidatus Uhriibacteriota</taxon>
    </lineage>
</organism>
<evidence type="ECO:0000259" key="2">
    <source>
        <dbReference type="Pfam" id="PF02272"/>
    </source>
</evidence>
<dbReference type="Proteomes" id="UP000230084">
    <property type="component" value="Unassembled WGS sequence"/>
</dbReference>
<proteinExistence type="predicted"/>
<evidence type="ECO:0008006" key="5">
    <source>
        <dbReference type="Google" id="ProtNLM"/>
    </source>
</evidence>
<evidence type="ECO:0000313" key="4">
    <source>
        <dbReference type="Proteomes" id="UP000230084"/>
    </source>
</evidence>
<protein>
    <recommendedName>
        <fullName evidence="5">DDH domain-containing protein</fullName>
    </recommendedName>
</protein>
<comment type="caution">
    <text evidence="3">The sequence shown here is derived from an EMBL/GenBank/DDBJ whole genome shotgun (WGS) entry which is preliminary data.</text>
</comment>
<dbReference type="Gene3D" id="3.10.310.30">
    <property type="match status" value="1"/>
</dbReference>
<dbReference type="InterPro" id="IPR051319">
    <property type="entry name" value="Oligoribo/pAp-PDE_c-di-AMP_PDE"/>
</dbReference>
<feature type="domain" description="DHHA1" evidence="2">
    <location>
        <begin position="241"/>
        <end position="307"/>
    </location>
</feature>
<evidence type="ECO:0000259" key="1">
    <source>
        <dbReference type="Pfam" id="PF01368"/>
    </source>
</evidence>
<dbReference type="Pfam" id="PF02272">
    <property type="entry name" value="DHHA1"/>
    <property type="match status" value="1"/>
</dbReference>
<dbReference type="InterPro" id="IPR038763">
    <property type="entry name" value="DHH_sf"/>
</dbReference>
<gene>
    <name evidence="3" type="ORF">COV06_01855</name>
</gene>
<dbReference type="GO" id="GO:0003676">
    <property type="term" value="F:nucleic acid binding"/>
    <property type="evidence" value="ECO:0007669"/>
    <property type="project" value="InterPro"/>
</dbReference>
<reference evidence="3 4" key="1">
    <citation type="submission" date="2017-09" db="EMBL/GenBank/DDBJ databases">
        <title>Depth-based differentiation of microbial function through sediment-hosted aquifers and enrichment of novel symbionts in the deep terrestrial subsurface.</title>
        <authorList>
            <person name="Probst A.J."/>
            <person name="Ladd B."/>
            <person name="Jarett J.K."/>
            <person name="Geller-Mcgrath D.E."/>
            <person name="Sieber C.M."/>
            <person name="Emerson J.B."/>
            <person name="Anantharaman K."/>
            <person name="Thomas B.C."/>
            <person name="Malmstrom R."/>
            <person name="Stieglmeier M."/>
            <person name="Klingl A."/>
            <person name="Woyke T."/>
            <person name="Ryan C.M."/>
            <person name="Banfield J.F."/>
        </authorList>
    </citation>
    <scope>NUCLEOTIDE SEQUENCE [LARGE SCALE GENOMIC DNA]</scope>
    <source>
        <strain evidence="3">CG10_big_fil_rev_8_21_14_0_10_50_16</strain>
    </source>
</reference>
<dbReference type="AlphaFoldDB" id="A0A2H0RMM5"/>
<dbReference type="InterPro" id="IPR003156">
    <property type="entry name" value="DHHA1_dom"/>
</dbReference>
<dbReference type="PANTHER" id="PTHR47618:SF1">
    <property type="entry name" value="BIFUNCTIONAL OLIGORIBONUCLEASE AND PAP PHOSPHATASE NRNA"/>
    <property type="match status" value="1"/>
</dbReference>
<dbReference type="Gene3D" id="3.90.1640.10">
    <property type="entry name" value="inorganic pyrophosphatase (n-terminal core)"/>
    <property type="match status" value="1"/>
</dbReference>
<feature type="domain" description="DDH" evidence="1">
    <location>
        <begin position="20"/>
        <end position="162"/>
    </location>
</feature>
<dbReference type="EMBL" id="PCYM01000002">
    <property type="protein sequence ID" value="PIR47720.1"/>
    <property type="molecule type" value="Genomic_DNA"/>
</dbReference>
<dbReference type="Pfam" id="PF01368">
    <property type="entry name" value="DHH"/>
    <property type="match status" value="1"/>
</dbReference>
<evidence type="ECO:0000313" key="3">
    <source>
        <dbReference type="EMBL" id="PIR47720.1"/>
    </source>
</evidence>
<accession>A0A2H0RMM5</accession>